<dbReference type="GO" id="GO:0032587">
    <property type="term" value="C:ruffle membrane"/>
    <property type="evidence" value="ECO:0007669"/>
    <property type="project" value="TreeGrafter"/>
</dbReference>
<organism evidence="2 3">
    <name type="scientific">Channa striata</name>
    <name type="common">Snakehead murrel</name>
    <name type="synonym">Ophicephalus striatus</name>
    <dbReference type="NCBI Taxonomy" id="64152"/>
    <lineage>
        <taxon>Eukaryota</taxon>
        <taxon>Metazoa</taxon>
        <taxon>Chordata</taxon>
        <taxon>Craniata</taxon>
        <taxon>Vertebrata</taxon>
        <taxon>Euteleostomi</taxon>
        <taxon>Actinopterygii</taxon>
        <taxon>Neopterygii</taxon>
        <taxon>Teleostei</taxon>
        <taxon>Neoteleostei</taxon>
        <taxon>Acanthomorphata</taxon>
        <taxon>Anabantaria</taxon>
        <taxon>Anabantiformes</taxon>
        <taxon>Channoidei</taxon>
        <taxon>Channidae</taxon>
        <taxon>Channa</taxon>
    </lineage>
</organism>
<keyword evidence="3" id="KW-1185">Reference proteome</keyword>
<dbReference type="GO" id="GO:0031982">
    <property type="term" value="C:vesicle"/>
    <property type="evidence" value="ECO:0007669"/>
    <property type="project" value="TreeGrafter"/>
</dbReference>
<proteinExistence type="predicted"/>
<evidence type="ECO:0000259" key="1">
    <source>
        <dbReference type="Pfam" id="PF08416"/>
    </source>
</evidence>
<dbReference type="Proteomes" id="UP001187415">
    <property type="component" value="Unassembled WGS sequence"/>
</dbReference>
<dbReference type="PANTHER" id="PTHR12287">
    <property type="entry name" value="EPIDERMAL GROWTH FACTOR RECEPTOR KINASE SUBSTRATE EPS8-RELATED PROTEIN"/>
    <property type="match status" value="1"/>
</dbReference>
<name>A0AA88N457_CHASR</name>
<comment type="caution">
    <text evidence="2">The sequence shown here is derived from an EMBL/GenBank/DDBJ whole genome shotgun (WGS) entry which is preliminary data.</text>
</comment>
<dbReference type="GO" id="GO:0007266">
    <property type="term" value="P:Rho protein signal transduction"/>
    <property type="evidence" value="ECO:0007669"/>
    <property type="project" value="TreeGrafter"/>
</dbReference>
<dbReference type="InterPro" id="IPR013625">
    <property type="entry name" value="PTB"/>
</dbReference>
<reference evidence="2" key="1">
    <citation type="submission" date="2023-07" db="EMBL/GenBank/DDBJ databases">
        <title>Chromosome-level Genome Assembly of Striped Snakehead (Channa striata).</title>
        <authorList>
            <person name="Liu H."/>
        </authorList>
    </citation>
    <scope>NUCLEOTIDE SEQUENCE</scope>
    <source>
        <strain evidence="2">Gz</strain>
        <tissue evidence="2">Muscle</tissue>
    </source>
</reference>
<sequence length="154" mass="17659">MFGNSGPFTYSPRAVLQDDHSQSKSFFQQDDFKAAPLKGNAIPRPSGKSIYMQRKEYSETLNRQSDNFQVRVEHLFNCELDGQEVKTVNDCVVKLKKLDAKGRLWPQDMIMEIRGGYLLLSDIETKVELESLPLSCILQTKLCWTAAYTTLCWQ</sequence>
<gene>
    <name evidence="2" type="ORF">Q5P01_007576</name>
</gene>
<dbReference type="PANTHER" id="PTHR12287:SF22">
    <property type="entry name" value="EPIDERMAL GROWTH FACTOR RECEPTOR KINASE SUBSTRATE 8-LIKE PROTEIN 3"/>
    <property type="match status" value="1"/>
</dbReference>
<evidence type="ECO:0000313" key="3">
    <source>
        <dbReference type="Proteomes" id="UP001187415"/>
    </source>
</evidence>
<dbReference type="AlphaFoldDB" id="A0AA88N457"/>
<evidence type="ECO:0000313" key="2">
    <source>
        <dbReference type="EMBL" id="KAK2851300.1"/>
    </source>
</evidence>
<accession>A0AA88N457</accession>
<protein>
    <recommendedName>
        <fullName evidence="1">PTB domain-containing protein</fullName>
    </recommendedName>
</protein>
<dbReference type="Gene3D" id="2.30.29.30">
    <property type="entry name" value="Pleckstrin-homology domain (PH domain)/Phosphotyrosine-binding domain (PTB)"/>
    <property type="match status" value="1"/>
</dbReference>
<dbReference type="GO" id="GO:0035023">
    <property type="term" value="P:regulation of Rho protein signal transduction"/>
    <property type="evidence" value="ECO:0007669"/>
    <property type="project" value="TreeGrafter"/>
</dbReference>
<dbReference type="GO" id="GO:0003779">
    <property type="term" value="F:actin binding"/>
    <property type="evidence" value="ECO:0007669"/>
    <property type="project" value="TreeGrafter"/>
</dbReference>
<dbReference type="InterPro" id="IPR011993">
    <property type="entry name" value="PH-like_dom_sf"/>
</dbReference>
<feature type="domain" description="PTB" evidence="1">
    <location>
        <begin position="69"/>
        <end position="142"/>
    </location>
</feature>
<dbReference type="InterPro" id="IPR039801">
    <property type="entry name" value="EPS8-like"/>
</dbReference>
<dbReference type="SUPFAM" id="SSF50729">
    <property type="entry name" value="PH domain-like"/>
    <property type="match status" value="1"/>
</dbReference>
<dbReference type="EMBL" id="JAUPFM010000005">
    <property type="protein sequence ID" value="KAK2851300.1"/>
    <property type="molecule type" value="Genomic_DNA"/>
</dbReference>
<dbReference type="GO" id="GO:1900029">
    <property type="term" value="P:positive regulation of ruffle assembly"/>
    <property type="evidence" value="ECO:0007669"/>
    <property type="project" value="TreeGrafter"/>
</dbReference>
<dbReference type="Pfam" id="PF08416">
    <property type="entry name" value="PTB"/>
    <property type="match status" value="1"/>
</dbReference>